<evidence type="ECO:0000256" key="2">
    <source>
        <dbReference type="SAM" id="Phobius"/>
    </source>
</evidence>
<feature type="region of interest" description="Disordered" evidence="1">
    <location>
        <begin position="1"/>
        <end position="22"/>
    </location>
</feature>
<evidence type="ECO:0000256" key="1">
    <source>
        <dbReference type="SAM" id="MobiDB-lite"/>
    </source>
</evidence>
<protein>
    <submittedName>
        <fullName evidence="3">Uncharacterized protein</fullName>
    </submittedName>
</protein>
<keyword evidence="2" id="KW-0812">Transmembrane</keyword>
<dbReference type="EMBL" id="UOFL01000092">
    <property type="protein sequence ID" value="VAW75728.1"/>
    <property type="molecule type" value="Genomic_DNA"/>
</dbReference>
<feature type="transmembrane region" description="Helical" evidence="2">
    <location>
        <begin position="138"/>
        <end position="156"/>
    </location>
</feature>
<dbReference type="AlphaFoldDB" id="A0A3B0Y4R4"/>
<reference evidence="3" key="1">
    <citation type="submission" date="2018-06" db="EMBL/GenBank/DDBJ databases">
        <authorList>
            <person name="Zhirakovskaya E."/>
        </authorList>
    </citation>
    <scope>NUCLEOTIDE SEQUENCE</scope>
</reference>
<proteinExistence type="predicted"/>
<feature type="transmembrane region" description="Helical" evidence="2">
    <location>
        <begin position="96"/>
        <end position="117"/>
    </location>
</feature>
<organism evidence="3">
    <name type="scientific">hydrothermal vent metagenome</name>
    <dbReference type="NCBI Taxonomy" id="652676"/>
    <lineage>
        <taxon>unclassified sequences</taxon>
        <taxon>metagenomes</taxon>
        <taxon>ecological metagenomes</taxon>
    </lineage>
</organism>
<keyword evidence="2" id="KW-1133">Transmembrane helix</keyword>
<gene>
    <name evidence="3" type="ORF">MNBD_GAMMA12-1576</name>
</gene>
<keyword evidence="2" id="KW-0472">Membrane</keyword>
<feature type="transmembrane region" description="Helical" evidence="2">
    <location>
        <begin position="70"/>
        <end position="90"/>
    </location>
</feature>
<name>A0A3B0Y4R4_9ZZZZ</name>
<feature type="transmembrane region" description="Helical" evidence="2">
    <location>
        <begin position="30"/>
        <end position="58"/>
    </location>
</feature>
<evidence type="ECO:0000313" key="3">
    <source>
        <dbReference type="EMBL" id="VAW75728.1"/>
    </source>
</evidence>
<sequence length="159" mass="18252">MSNNSTHNSTHIDSKVSTENNPSRRGLGRLWFAILFSILFLVVSVNTAFINVVADIFFVSYRYSTLMIQVLVWNFVIAIITAPVFYLRIITIRLRMTWILALIIPFVWSVLLVRCLVFQAGYTASGKLDRQGLKNLKWVNYSLYVIGVLSVTYLLADYF</sequence>
<accession>A0A3B0Y4R4</accession>